<accession>A0A0V1MK94</accession>
<evidence type="ECO:0000313" key="3">
    <source>
        <dbReference type="Proteomes" id="UP000054843"/>
    </source>
</evidence>
<dbReference type="AlphaFoldDB" id="A0A0V1MK94"/>
<comment type="caution">
    <text evidence="2">The sequence shown here is derived from an EMBL/GenBank/DDBJ whole genome shotgun (WGS) entry which is preliminary data.</text>
</comment>
<gene>
    <name evidence="2" type="ORF">T10_171</name>
</gene>
<keyword evidence="1" id="KW-0812">Transmembrane</keyword>
<keyword evidence="1" id="KW-0472">Membrane</keyword>
<keyword evidence="1" id="KW-1133">Transmembrane helix</keyword>
<evidence type="ECO:0000256" key="1">
    <source>
        <dbReference type="SAM" id="Phobius"/>
    </source>
</evidence>
<evidence type="ECO:0000313" key="2">
    <source>
        <dbReference type="EMBL" id="KRZ72069.1"/>
    </source>
</evidence>
<reference evidence="2 3" key="1">
    <citation type="submission" date="2015-01" db="EMBL/GenBank/DDBJ databases">
        <title>Evolution of Trichinella species and genotypes.</title>
        <authorList>
            <person name="Korhonen P.K."/>
            <person name="Edoardo P."/>
            <person name="Giuseppe L.R."/>
            <person name="Gasser R.B."/>
        </authorList>
    </citation>
    <scope>NUCLEOTIDE SEQUENCE [LARGE SCALE GENOMIC DNA]</scope>
    <source>
        <strain evidence="2">ISS1980</strain>
    </source>
</reference>
<feature type="transmembrane region" description="Helical" evidence="1">
    <location>
        <begin position="42"/>
        <end position="61"/>
    </location>
</feature>
<protein>
    <submittedName>
        <fullName evidence="2">Uncharacterized protein</fullName>
    </submittedName>
</protein>
<feature type="non-terminal residue" evidence="2">
    <location>
        <position position="1"/>
    </location>
</feature>
<name>A0A0V1MK94_9BILA</name>
<proteinExistence type="predicted"/>
<keyword evidence="3" id="KW-1185">Reference proteome</keyword>
<sequence>LHVHGTDNDAIGTKRPLFLSIETGSCGGTGISQTSRWKSRSCVCSVLVWSLLLFAQLTILNTRKRYLPVRLCFFCATVNQTVVLLMIWMMTMSLTIWMKKRI</sequence>
<dbReference type="Proteomes" id="UP000054843">
    <property type="component" value="Unassembled WGS sequence"/>
</dbReference>
<organism evidence="2 3">
    <name type="scientific">Trichinella papuae</name>
    <dbReference type="NCBI Taxonomy" id="268474"/>
    <lineage>
        <taxon>Eukaryota</taxon>
        <taxon>Metazoa</taxon>
        <taxon>Ecdysozoa</taxon>
        <taxon>Nematoda</taxon>
        <taxon>Enoplea</taxon>
        <taxon>Dorylaimia</taxon>
        <taxon>Trichinellida</taxon>
        <taxon>Trichinellidae</taxon>
        <taxon>Trichinella</taxon>
    </lineage>
</organism>
<dbReference type="EMBL" id="JYDO01000084">
    <property type="protein sequence ID" value="KRZ72069.1"/>
    <property type="molecule type" value="Genomic_DNA"/>
</dbReference>
<feature type="transmembrane region" description="Helical" evidence="1">
    <location>
        <begin position="67"/>
        <end position="91"/>
    </location>
</feature>